<dbReference type="OrthoDB" id="9762614at2"/>
<organism evidence="3 4">
    <name type="scientific">Homoserinimonas aerilata</name>
    <dbReference type="NCBI Taxonomy" id="1162970"/>
    <lineage>
        <taxon>Bacteria</taxon>
        <taxon>Bacillati</taxon>
        <taxon>Actinomycetota</taxon>
        <taxon>Actinomycetes</taxon>
        <taxon>Micrococcales</taxon>
        <taxon>Microbacteriaceae</taxon>
        <taxon>Homoserinimonas</taxon>
    </lineage>
</organism>
<feature type="region of interest" description="Disordered" evidence="1">
    <location>
        <begin position="434"/>
        <end position="454"/>
    </location>
</feature>
<evidence type="ECO:0000256" key="1">
    <source>
        <dbReference type="SAM" id="MobiDB-lite"/>
    </source>
</evidence>
<proteinExistence type="predicted"/>
<dbReference type="Proteomes" id="UP000317998">
    <property type="component" value="Unassembled WGS sequence"/>
</dbReference>
<dbReference type="GO" id="GO:0005975">
    <property type="term" value="P:carbohydrate metabolic process"/>
    <property type="evidence" value="ECO:0007669"/>
    <property type="project" value="InterPro"/>
</dbReference>
<dbReference type="PANTHER" id="PTHR42899">
    <property type="entry name" value="SPERMATOGENESIS-ASSOCIATED PROTEIN 20"/>
    <property type="match status" value="1"/>
</dbReference>
<name>A0A542YGL4_9MICO</name>
<accession>A0A542YGL4</accession>
<dbReference type="InterPro" id="IPR036249">
    <property type="entry name" value="Thioredoxin-like_sf"/>
</dbReference>
<protein>
    <recommendedName>
        <fullName evidence="2">Spermatogenesis-associated protein 20-like TRX domain-containing protein</fullName>
    </recommendedName>
</protein>
<dbReference type="InterPro" id="IPR004879">
    <property type="entry name" value="Ssp411-like_TRX"/>
</dbReference>
<dbReference type="CDD" id="cd02955">
    <property type="entry name" value="SSP411"/>
    <property type="match status" value="1"/>
</dbReference>
<evidence type="ECO:0000313" key="4">
    <source>
        <dbReference type="Proteomes" id="UP000317998"/>
    </source>
</evidence>
<comment type="caution">
    <text evidence="3">The sequence shown here is derived from an EMBL/GenBank/DDBJ whole genome shotgun (WGS) entry which is preliminary data.</text>
</comment>
<sequence length="646" mass="67580">MPNRLADAVSPYLRGHADNPVDWWPWGADAFEEAARRDVPVLVSIGYATCHWCHVMARESFSDEALASYLNAHFVSVKVDREEHPDVDATYMAAAGAFTGGLGWPLNVFVTPKGRAFFAGTYSPPLPLRGHPSFRQVLEAVQDAWANRRGQLEASTDAVTEALAAAAAPQVGAAVVELRPAVERLLAQEDALYGGFGSAPKFPSAPVLNFLLASGDSDGVGLARRTLQRMSASPLRDAVEGGFFRYSTMRDWSEPHYERMLYDNALLLDACVGAGDEEVAAGVAGFLIDVMQLPSGGFASAQDSESDVDGSWSEGGYYRLDADARARLVPPRLDEKVLSGWNGLAIAALARAGFRFAREEWVSAGRRAADHLLDRHLVGGRLVRVSLGERMSDAVATLEDHGMLAGGLLQLALATGEPRYAEAGRGLIDATLGTGVGSRDERPGGRSLDPQSAVAGRGGAVYRASLETAPASNPAPVIPFAAPGGADPVLAAQGLALAVDPSEGAYPSGLSACALAAHTLFLLSGEQHYRVAAETVATLLGERAAEHPIAFGGTLELLARLAGDAVQLVVVSDAPAGELVAAARSIPASVTALVSQPQASAFAAAGFELFAGRASVDGQPTAYLCRDFVCRLPVMSADALLGASGV</sequence>
<dbReference type="PANTHER" id="PTHR42899:SF1">
    <property type="entry name" value="SPERMATOGENESIS-ASSOCIATED PROTEIN 20"/>
    <property type="match status" value="1"/>
</dbReference>
<gene>
    <name evidence="3" type="ORF">FB562_0267</name>
</gene>
<reference evidence="3 4" key="1">
    <citation type="submission" date="2019-06" db="EMBL/GenBank/DDBJ databases">
        <title>Sequencing the genomes of 1000 actinobacteria strains.</title>
        <authorList>
            <person name="Klenk H.-P."/>
        </authorList>
    </citation>
    <scope>NUCLEOTIDE SEQUENCE [LARGE SCALE GENOMIC DNA]</scope>
    <source>
        <strain evidence="3 4">DSM 26477</strain>
    </source>
</reference>
<dbReference type="Gene3D" id="3.40.30.10">
    <property type="entry name" value="Glutaredoxin"/>
    <property type="match status" value="1"/>
</dbReference>
<feature type="domain" description="Spermatogenesis-associated protein 20-like TRX" evidence="2">
    <location>
        <begin position="3"/>
        <end position="163"/>
    </location>
</feature>
<dbReference type="EMBL" id="VFOM01000001">
    <property type="protein sequence ID" value="TQL47215.1"/>
    <property type="molecule type" value="Genomic_DNA"/>
</dbReference>
<dbReference type="SUPFAM" id="SSF48208">
    <property type="entry name" value="Six-hairpin glycosidases"/>
    <property type="match status" value="1"/>
</dbReference>
<dbReference type="InterPro" id="IPR008928">
    <property type="entry name" value="6-hairpin_glycosidase_sf"/>
</dbReference>
<dbReference type="PIRSF" id="PIRSF006402">
    <property type="entry name" value="UCP006402_thioredoxin"/>
    <property type="match status" value="1"/>
</dbReference>
<evidence type="ECO:0000259" key="2">
    <source>
        <dbReference type="Pfam" id="PF03190"/>
    </source>
</evidence>
<evidence type="ECO:0000313" key="3">
    <source>
        <dbReference type="EMBL" id="TQL47215.1"/>
    </source>
</evidence>
<dbReference type="InterPro" id="IPR024705">
    <property type="entry name" value="Ssp411"/>
</dbReference>
<dbReference type="Pfam" id="PF03190">
    <property type="entry name" value="Thioredox_DsbH"/>
    <property type="match status" value="1"/>
</dbReference>
<dbReference type="RefSeq" id="WP_141879495.1">
    <property type="nucleotide sequence ID" value="NZ_VFOM01000001.1"/>
</dbReference>
<dbReference type="AlphaFoldDB" id="A0A542YGL4"/>
<dbReference type="SUPFAM" id="SSF52833">
    <property type="entry name" value="Thioredoxin-like"/>
    <property type="match status" value="1"/>
</dbReference>
<keyword evidence="4" id="KW-1185">Reference proteome</keyword>